<comment type="caution">
    <text evidence="1">The sequence shown here is derived from an EMBL/GenBank/DDBJ whole genome shotgun (WGS) entry which is preliminary data.</text>
</comment>
<organism evidence="1 2">
    <name type="scientific">Eumeta variegata</name>
    <name type="common">Bagworm moth</name>
    <name type="synonym">Eumeta japonica</name>
    <dbReference type="NCBI Taxonomy" id="151549"/>
    <lineage>
        <taxon>Eukaryota</taxon>
        <taxon>Metazoa</taxon>
        <taxon>Ecdysozoa</taxon>
        <taxon>Arthropoda</taxon>
        <taxon>Hexapoda</taxon>
        <taxon>Insecta</taxon>
        <taxon>Pterygota</taxon>
        <taxon>Neoptera</taxon>
        <taxon>Endopterygota</taxon>
        <taxon>Lepidoptera</taxon>
        <taxon>Glossata</taxon>
        <taxon>Ditrysia</taxon>
        <taxon>Tineoidea</taxon>
        <taxon>Psychidae</taxon>
        <taxon>Oiketicinae</taxon>
        <taxon>Eumeta</taxon>
    </lineage>
</organism>
<accession>A0A4C1X2G7</accession>
<keyword evidence="2" id="KW-1185">Reference proteome</keyword>
<name>A0A4C1X2G7_EUMVA</name>
<reference evidence="1 2" key="1">
    <citation type="journal article" date="2019" name="Commun. Biol.">
        <title>The bagworm genome reveals a unique fibroin gene that provides high tensile strength.</title>
        <authorList>
            <person name="Kono N."/>
            <person name="Nakamura H."/>
            <person name="Ohtoshi R."/>
            <person name="Tomita M."/>
            <person name="Numata K."/>
            <person name="Arakawa K."/>
        </authorList>
    </citation>
    <scope>NUCLEOTIDE SEQUENCE [LARGE SCALE GENOMIC DNA]</scope>
</reference>
<dbReference type="Proteomes" id="UP000299102">
    <property type="component" value="Unassembled WGS sequence"/>
</dbReference>
<sequence length="110" mass="12381">MTFHLTANRQLYRLRLYIRRGVRSQKCTPTRTDAAGGGVPKCAPLCHISPAAHAQFGFALNICRNATHMSATACHIFASVNAVRGRNPKIEMKLTCNFSWYRSERERATE</sequence>
<evidence type="ECO:0000313" key="2">
    <source>
        <dbReference type="Proteomes" id="UP000299102"/>
    </source>
</evidence>
<evidence type="ECO:0000313" key="1">
    <source>
        <dbReference type="EMBL" id="GBP57891.1"/>
    </source>
</evidence>
<dbReference type="EMBL" id="BGZK01000722">
    <property type="protein sequence ID" value="GBP57891.1"/>
    <property type="molecule type" value="Genomic_DNA"/>
</dbReference>
<dbReference type="AlphaFoldDB" id="A0A4C1X2G7"/>
<proteinExistence type="predicted"/>
<protein>
    <submittedName>
        <fullName evidence="1">Uncharacterized protein</fullName>
    </submittedName>
</protein>
<gene>
    <name evidence="1" type="ORF">EVAR_37445_1</name>
</gene>